<dbReference type="InterPro" id="IPR050902">
    <property type="entry name" value="ABC_Transporter_SBP"/>
</dbReference>
<gene>
    <name evidence="4" type="primary">btuF</name>
    <name evidence="4" type="ORF">HHA01_10590</name>
</gene>
<organism evidence="4 5">
    <name type="scientific">Halomonas halmophila</name>
    <dbReference type="NCBI Taxonomy" id="252"/>
    <lineage>
        <taxon>Bacteria</taxon>
        <taxon>Pseudomonadati</taxon>
        <taxon>Pseudomonadota</taxon>
        <taxon>Gammaproteobacteria</taxon>
        <taxon>Oceanospirillales</taxon>
        <taxon>Halomonadaceae</taxon>
        <taxon>Halomonas</taxon>
    </lineage>
</organism>
<keyword evidence="5" id="KW-1185">Reference proteome</keyword>
<dbReference type="Gene3D" id="3.40.50.1980">
    <property type="entry name" value="Nitrogenase molybdenum iron protein domain"/>
    <property type="match status" value="2"/>
</dbReference>
<keyword evidence="1 2" id="KW-0732">Signal</keyword>
<protein>
    <submittedName>
        <fullName evidence="4">Cobalamin-binding protein</fullName>
    </submittedName>
</protein>
<evidence type="ECO:0000256" key="1">
    <source>
        <dbReference type="ARBA" id="ARBA00022729"/>
    </source>
</evidence>
<dbReference type="InterPro" id="IPR054828">
    <property type="entry name" value="Vit_B12_bind_prot"/>
</dbReference>
<dbReference type="AlphaFoldDB" id="A0A4Y4EVY6"/>
<reference evidence="4 5" key="1">
    <citation type="submission" date="2019-06" db="EMBL/GenBank/DDBJ databases">
        <title>Whole genome shotgun sequence of Halomonas halmophila NBRC 15537.</title>
        <authorList>
            <person name="Hosoyama A."/>
            <person name="Uohara A."/>
            <person name="Ohji S."/>
            <person name="Ichikawa N."/>
        </authorList>
    </citation>
    <scope>NUCLEOTIDE SEQUENCE [LARGE SCALE GENOMIC DNA]</scope>
    <source>
        <strain evidence="4 5">NBRC 15537</strain>
    </source>
</reference>
<feature type="signal peptide" evidence="2">
    <location>
        <begin position="1"/>
        <end position="21"/>
    </location>
</feature>
<dbReference type="InterPro" id="IPR002491">
    <property type="entry name" value="ABC_transptr_periplasmic_BD"/>
</dbReference>
<dbReference type="SUPFAM" id="SSF53807">
    <property type="entry name" value="Helical backbone' metal receptor"/>
    <property type="match status" value="1"/>
</dbReference>
<accession>A0A4Y4EVY6</accession>
<dbReference type="Proteomes" id="UP000319812">
    <property type="component" value="Unassembled WGS sequence"/>
</dbReference>
<name>A0A4Y4EVY6_9GAMM</name>
<dbReference type="EMBL" id="BJOC01000015">
    <property type="protein sequence ID" value="GED22082.1"/>
    <property type="molecule type" value="Genomic_DNA"/>
</dbReference>
<sequence>MRQILTWLGIVWLTTAGPAQASSCVTDDAGREVCLDAPAQRIVALSPGVTELLYAAGAGERLVGAVSFSDYPDAAKQLPRVGSYDRLDLEALLALSPDLVVAWSGGNPEEQVERLATLDVPVFFSDADNFATIASNLERLGTLANTEPTAQQAAGQLKSDVAALRSRYADARPVSVFYQVWESPLMTINGEHWISQALDLCGGVNIFAEQSALVPRIGVEAVLGRDPEAIITGGMGKADSAWLDAWREFPGMTAVRQGNLFFINPDLVQRATPRLVEGTRDICRHLEVVRERR</sequence>
<dbReference type="PROSITE" id="PS50983">
    <property type="entry name" value="FE_B12_PBP"/>
    <property type="match status" value="1"/>
</dbReference>
<dbReference type="PANTHER" id="PTHR30535:SF34">
    <property type="entry name" value="MOLYBDATE-BINDING PROTEIN MOLA"/>
    <property type="match status" value="1"/>
</dbReference>
<feature type="domain" description="Fe/B12 periplasmic-binding" evidence="3">
    <location>
        <begin position="41"/>
        <end position="290"/>
    </location>
</feature>
<dbReference type="RefSeq" id="WP_246053821.1">
    <property type="nucleotide sequence ID" value="NZ_BJOC01000015.1"/>
</dbReference>
<dbReference type="CDD" id="cd01144">
    <property type="entry name" value="BtuF"/>
    <property type="match status" value="1"/>
</dbReference>
<evidence type="ECO:0000313" key="4">
    <source>
        <dbReference type="EMBL" id="GED22082.1"/>
    </source>
</evidence>
<proteinExistence type="predicted"/>
<dbReference type="Pfam" id="PF01497">
    <property type="entry name" value="Peripla_BP_2"/>
    <property type="match status" value="1"/>
</dbReference>
<comment type="caution">
    <text evidence="4">The sequence shown here is derived from an EMBL/GenBank/DDBJ whole genome shotgun (WGS) entry which is preliminary data.</text>
</comment>
<feature type="chain" id="PRO_5021411178" evidence="2">
    <location>
        <begin position="22"/>
        <end position="293"/>
    </location>
</feature>
<evidence type="ECO:0000256" key="2">
    <source>
        <dbReference type="SAM" id="SignalP"/>
    </source>
</evidence>
<evidence type="ECO:0000259" key="3">
    <source>
        <dbReference type="PROSITE" id="PS50983"/>
    </source>
</evidence>
<dbReference type="GO" id="GO:0071281">
    <property type="term" value="P:cellular response to iron ion"/>
    <property type="evidence" value="ECO:0007669"/>
    <property type="project" value="TreeGrafter"/>
</dbReference>
<evidence type="ECO:0000313" key="5">
    <source>
        <dbReference type="Proteomes" id="UP000319812"/>
    </source>
</evidence>
<dbReference type="NCBIfam" id="NF038402">
    <property type="entry name" value="TroA_like"/>
    <property type="match status" value="1"/>
</dbReference>
<dbReference type="PANTHER" id="PTHR30535">
    <property type="entry name" value="VITAMIN B12-BINDING PROTEIN"/>
    <property type="match status" value="1"/>
</dbReference>